<keyword evidence="2" id="KW-1185">Reference proteome</keyword>
<evidence type="ECO:0000313" key="1">
    <source>
        <dbReference type="EMBL" id="MFC5285465.1"/>
    </source>
</evidence>
<dbReference type="Proteomes" id="UP001596157">
    <property type="component" value="Unassembled WGS sequence"/>
</dbReference>
<gene>
    <name evidence="1" type="ORF">ACFPM7_00220</name>
</gene>
<dbReference type="EMBL" id="JBHSKF010000001">
    <property type="protein sequence ID" value="MFC5285465.1"/>
    <property type="molecule type" value="Genomic_DNA"/>
</dbReference>
<keyword evidence="1" id="KW-0489">Methyltransferase</keyword>
<dbReference type="SUPFAM" id="SSF53335">
    <property type="entry name" value="S-adenosyl-L-methionine-dependent methyltransferases"/>
    <property type="match status" value="1"/>
</dbReference>
<evidence type="ECO:0000313" key="2">
    <source>
        <dbReference type="Proteomes" id="UP001596157"/>
    </source>
</evidence>
<name>A0ABW0EH85_9PSEU</name>
<dbReference type="GO" id="GO:0032259">
    <property type="term" value="P:methylation"/>
    <property type="evidence" value="ECO:0007669"/>
    <property type="project" value="UniProtKB-KW"/>
</dbReference>
<reference evidence="2" key="1">
    <citation type="journal article" date="2019" name="Int. J. Syst. Evol. Microbiol.">
        <title>The Global Catalogue of Microorganisms (GCM) 10K type strain sequencing project: providing services to taxonomists for standard genome sequencing and annotation.</title>
        <authorList>
            <consortium name="The Broad Institute Genomics Platform"/>
            <consortium name="The Broad Institute Genome Sequencing Center for Infectious Disease"/>
            <person name="Wu L."/>
            <person name="Ma J."/>
        </authorList>
    </citation>
    <scope>NUCLEOTIDE SEQUENCE [LARGE SCALE GENOMIC DNA]</scope>
    <source>
        <strain evidence="2">CCUG 59778</strain>
    </source>
</reference>
<dbReference type="RefSeq" id="WP_378242425.1">
    <property type="nucleotide sequence ID" value="NZ_JBHSKF010000001.1"/>
</dbReference>
<proteinExistence type="predicted"/>
<keyword evidence="1" id="KW-0808">Transferase</keyword>
<accession>A0ABW0EH85</accession>
<dbReference type="InterPro" id="IPR029063">
    <property type="entry name" value="SAM-dependent_MTases_sf"/>
</dbReference>
<organism evidence="1 2">
    <name type="scientific">Actinokineospora guangxiensis</name>
    <dbReference type="NCBI Taxonomy" id="1490288"/>
    <lineage>
        <taxon>Bacteria</taxon>
        <taxon>Bacillati</taxon>
        <taxon>Actinomycetota</taxon>
        <taxon>Actinomycetes</taxon>
        <taxon>Pseudonocardiales</taxon>
        <taxon>Pseudonocardiaceae</taxon>
        <taxon>Actinokineospora</taxon>
    </lineage>
</organism>
<dbReference type="EC" id="2.1.1.-" evidence="1"/>
<protein>
    <submittedName>
        <fullName evidence="1">Class I SAM-dependent methyltransferase</fullName>
        <ecNumber evidence="1">2.1.1.-</ecNumber>
    </submittedName>
</protein>
<dbReference type="Gene3D" id="3.40.50.150">
    <property type="entry name" value="Vaccinia Virus protein VP39"/>
    <property type="match status" value="1"/>
</dbReference>
<dbReference type="GO" id="GO:0008168">
    <property type="term" value="F:methyltransferase activity"/>
    <property type="evidence" value="ECO:0007669"/>
    <property type="project" value="UniProtKB-KW"/>
</dbReference>
<comment type="caution">
    <text evidence="1">The sequence shown here is derived from an EMBL/GenBank/DDBJ whole genome shotgun (WGS) entry which is preliminary data.</text>
</comment>
<dbReference type="Pfam" id="PF13578">
    <property type="entry name" value="Methyltransf_24"/>
    <property type="match status" value="1"/>
</dbReference>
<sequence length="233" mass="25539">MSGLRTAYVRAVRGTRGIAERSGLLARLGNSASPVLRHVRTLFSIHDVDDLVAQDLAWWSYPAMREVERFLARRADARVFEYGAGASTVWLAKRAARVHSVEHDAEFGRHVAAMVADLPNVELRVVAPTPAGPGSRARSGRAGHEDLAFDDYVDAIEAVGGRFDLIVVDGRARVDSFRRALEHLADDGLIVFDNVRRARYRPAVEAPGLRVRHLRGATPALPYPTTTGLISRG</sequence>